<keyword evidence="3" id="KW-1185">Reference proteome</keyword>
<comment type="caution">
    <text evidence="2">The sequence shown here is derived from an EMBL/GenBank/DDBJ whole genome shotgun (WGS) entry which is preliminary data.</text>
</comment>
<accession>A0A369JAK3</accession>
<evidence type="ECO:0000256" key="1">
    <source>
        <dbReference type="SAM" id="MobiDB-lite"/>
    </source>
</evidence>
<reference evidence="2" key="1">
    <citation type="submission" date="2018-04" db="EMBL/GenBank/DDBJ databases">
        <title>Whole genome sequencing of Hypsizygus marmoreus.</title>
        <authorList>
            <person name="Choi I.-G."/>
            <person name="Min B."/>
            <person name="Kim J.-G."/>
            <person name="Kim S."/>
            <person name="Oh Y.-L."/>
            <person name="Kong W.-S."/>
            <person name="Park H."/>
            <person name="Jeong J."/>
            <person name="Song E.-S."/>
        </authorList>
    </citation>
    <scope>NUCLEOTIDE SEQUENCE [LARGE SCALE GENOMIC DNA]</scope>
    <source>
        <strain evidence="2">51987-8</strain>
    </source>
</reference>
<dbReference type="Proteomes" id="UP000076154">
    <property type="component" value="Unassembled WGS sequence"/>
</dbReference>
<dbReference type="AlphaFoldDB" id="A0A369JAK3"/>
<organism evidence="2 3">
    <name type="scientific">Hypsizygus marmoreus</name>
    <name type="common">White beech mushroom</name>
    <name type="synonym">Agaricus marmoreus</name>
    <dbReference type="NCBI Taxonomy" id="39966"/>
    <lineage>
        <taxon>Eukaryota</taxon>
        <taxon>Fungi</taxon>
        <taxon>Dikarya</taxon>
        <taxon>Basidiomycota</taxon>
        <taxon>Agaricomycotina</taxon>
        <taxon>Agaricomycetes</taxon>
        <taxon>Agaricomycetidae</taxon>
        <taxon>Agaricales</taxon>
        <taxon>Tricholomatineae</taxon>
        <taxon>Lyophyllaceae</taxon>
        <taxon>Hypsizygus</taxon>
    </lineage>
</organism>
<protein>
    <submittedName>
        <fullName evidence="2">Uncharacterized protein</fullName>
    </submittedName>
</protein>
<evidence type="ECO:0000313" key="2">
    <source>
        <dbReference type="EMBL" id="RDB18372.1"/>
    </source>
</evidence>
<evidence type="ECO:0000313" key="3">
    <source>
        <dbReference type="Proteomes" id="UP000076154"/>
    </source>
</evidence>
<gene>
    <name evidence="2" type="ORF">Hypma_000383</name>
</gene>
<dbReference type="EMBL" id="LUEZ02000102">
    <property type="protein sequence ID" value="RDB18372.1"/>
    <property type="molecule type" value="Genomic_DNA"/>
</dbReference>
<proteinExistence type="predicted"/>
<dbReference type="InParanoid" id="A0A369JAK3"/>
<feature type="region of interest" description="Disordered" evidence="1">
    <location>
        <begin position="1"/>
        <end position="21"/>
    </location>
</feature>
<name>A0A369JAK3_HYPMA</name>
<sequence>MPNNAEDNRGQRRDEHASRKGMEEALGMDWHTLQVGDAWVPRLTIFCQYLYPVFSYRGTACRSPTVACRTIPLVTKLG</sequence>